<organism evidence="1 2">
    <name type="scientific">Pleurodeles waltl</name>
    <name type="common">Iberian ribbed newt</name>
    <dbReference type="NCBI Taxonomy" id="8319"/>
    <lineage>
        <taxon>Eukaryota</taxon>
        <taxon>Metazoa</taxon>
        <taxon>Chordata</taxon>
        <taxon>Craniata</taxon>
        <taxon>Vertebrata</taxon>
        <taxon>Euteleostomi</taxon>
        <taxon>Amphibia</taxon>
        <taxon>Batrachia</taxon>
        <taxon>Caudata</taxon>
        <taxon>Salamandroidea</taxon>
        <taxon>Salamandridae</taxon>
        <taxon>Pleurodelinae</taxon>
        <taxon>Pleurodeles</taxon>
    </lineage>
</organism>
<gene>
    <name evidence="1" type="ORF">NDU88_006097</name>
</gene>
<feature type="non-terminal residue" evidence="1">
    <location>
        <position position="62"/>
    </location>
</feature>
<proteinExistence type="predicted"/>
<feature type="non-terminal residue" evidence="1">
    <location>
        <position position="1"/>
    </location>
</feature>
<evidence type="ECO:0000313" key="2">
    <source>
        <dbReference type="Proteomes" id="UP001066276"/>
    </source>
</evidence>
<accession>A0AAV7L4E1</accession>
<evidence type="ECO:0000313" key="1">
    <source>
        <dbReference type="EMBL" id="KAJ1085973.1"/>
    </source>
</evidence>
<keyword evidence="2" id="KW-1185">Reference proteome</keyword>
<dbReference type="EMBL" id="JANPWB010000016">
    <property type="protein sequence ID" value="KAJ1085973.1"/>
    <property type="molecule type" value="Genomic_DNA"/>
</dbReference>
<name>A0AAV7L4E1_PLEWA</name>
<comment type="caution">
    <text evidence="1">The sequence shown here is derived from an EMBL/GenBank/DDBJ whole genome shotgun (WGS) entry which is preliminary data.</text>
</comment>
<dbReference type="AlphaFoldDB" id="A0AAV7L4E1"/>
<reference evidence="1" key="1">
    <citation type="journal article" date="2022" name="bioRxiv">
        <title>Sequencing and chromosome-scale assembly of the giantPleurodeles waltlgenome.</title>
        <authorList>
            <person name="Brown T."/>
            <person name="Elewa A."/>
            <person name="Iarovenko S."/>
            <person name="Subramanian E."/>
            <person name="Araus A.J."/>
            <person name="Petzold A."/>
            <person name="Susuki M."/>
            <person name="Suzuki K.-i.T."/>
            <person name="Hayashi T."/>
            <person name="Toyoda A."/>
            <person name="Oliveira C."/>
            <person name="Osipova E."/>
            <person name="Leigh N.D."/>
            <person name="Simon A."/>
            <person name="Yun M.H."/>
        </authorList>
    </citation>
    <scope>NUCLEOTIDE SEQUENCE</scope>
    <source>
        <strain evidence="1">20211129_DDA</strain>
        <tissue evidence="1">Liver</tissue>
    </source>
</reference>
<protein>
    <submittedName>
        <fullName evidence="1">Uncharacterized protein</fullName>
    </submittedName>
</protein>
<dbReference type="Proteomes" id="UP001066276">
    <property type="component" value="Chromosome 12"/>
</dbReference>
<sequence>SCRSQGQCIVHSRAADNKDTVRSALKSRGSKGHCAQCSQEMRITRTRRAVHSRDVDHKDTAR</sequence>